<evidence type="ECO:0000313" key="2">
    <source>
        <dbReference type="EMBL" id="GAB0133016.1"/>
    </source>
</evidence>
<organism evidence="2 3">
    <name type="scientific">Epichloe bromicola</name>
    <dbReference type="NCBI Taxonomy" id="79588"/>
    <lineage>
        <taxon>Eukaryota</taxon>
        <taxon>Fungi</taxon>
        <taxon>Dikarya</taxon>
        <taxon>Ascomycota</taxon>
        <taxon>Pezizomycotina</taxon>
        <taxon>Sordariomycetes</taxon>
        <taxon>Hypocreomycetidae</taxon>
        <taxon>Hypocreales</taxon>
        <taxon>Clavicipitaceae</taxon>
        <taxon>Epichloe</taxon>
    </lineage>
</organism>
<feature type="region of interest" description="Disordered" evidence="1">
    <location>
        <begin position="34"/>
        <end position="54"/>
    </location>
</feature>
<feature type="compositionally biased region" description="Basic and acidic residues" evidence="1">
    <location>
        <begin position="45"/>
        <end position="54"/>
    </location>
</feature>
<dbReference type="Proteomes" id="UP001562357">
    <property type="component" value="Unassembled WGS sequence"/>
</dbReference>
<feature type="region of interest" description="Disordered" evidence="1">
    <location>
        <begin position="86"/>
        <end position="203"/>
    </location>
</feature>
<gene>
    <name evidence="2" type="primary">g1435</name>
    <name evidence="2" type="ORF">EsDP_00001435</name>
</gene>
<evidence type="ECO:0000313" key="3">
    <source>
        <dbReference type="Proteomes" id="UP001562357"/>
    </source>
</evidence>
<reference evidence="3" key="1">
    <citation type="submission" date="2024-06" db="EMBL/GenBank/DDBJ databases">
        <title>Draft Genome Sequences of Epichloe bromicola Strains Isolated from Elymus ciliaris.</title>
        <authorList>
            <consortium name="Epichloe bromicola genome sequencing consortium"/>
            <person name="Miura A."/>
            <person name="Imano S."/>
            <person name="Ashida A."/>
            <person name="Sato I."/>
            <person name="Chiba S."/>
            <person name="Tanaka A."/>
            <person name="Camagna M."/>
            <person name="Takemoto D."/>
        </authorList>
    </citation>
    <scope>NUCLEOTIDE SEQUENCE [LARGE SCALE GENOMIC DNA]</scope>
    <source>
        <strain evidence="3">DP</strain>
    </source>
</reference>
<sequence length="338" mass="35614">MVVLAASSALPPEDVPIRCATICGPIVELSSRCTPLKGPGPGPAEDNRRDARDARVDVQGRTRLRLRRERGSREDELGRRFFTIVPAPAPAPMPTTFATRRSSSLLNGGDEGGGDDDDDVTMRRTMASATRITPVVVPSSNPSTLLPVDPLPPPPPPPPPPSIPSAVPLPSLTTTGPDASSRTTTITNTTPTPRPSNRKSPDTVLSTMSVMADPNKNNNNSGRPATLKRDSEERCVCLNRSFDVARVASLCTSCILQSGDTKTNMKVVMSVCNFPSSKYTPGDDSVADNILVSAARPTTVWGYSAGVVSDAPAVRKRSFAFPISVAVGGALMAGAVFL</sequence>
<accession>A0ABQ0CHU9</accession>
<comment type="caution">
    <text evidence="2">The sequence shown here is derived from an EMBL/GenBank/DDBJ whole genome shotgun (WGS) entry which is preliminary data.</text>
</comment>
<name>A0ABQ0CHU9_9HYPO</name>
<evidence type="ECO:0000256" key="1">
    <source>
        <dbReference type="SAM" id="MobiDB-lite"/>
    </source>
</evidence>
<feature type="compositionally biased region" description="Pro residues" evidence="1">
    <location>
        <begin position="149"/>
        <end position="163"/>
    </location>
</feature>
<proteinExistence type="predicted"/>
<feature type="compositionally biased region" description="Low complexity" evidence="1">
    <location>
        <begin position="180"/>
        <end position="191"/>
    </location>
</feature>
<protein>
    <submittedName>
        <fullName evidence="2">Uncharacterized protein</fullName>
    </submittedName>
</protein>
<keyword evidence="3" id="KW-1185">Reference proteome</keyword>
<dbReference type="EMBL" id="BAAFGZ010000031">
    <property type="protein sequence ID" value="GAB0133016.1"/>
    <property type="molecule type" value="Genomic_DNA"/>
</dbReference>